<feature type="transmembrane region" description="Helical" evidence="1">
    <location>
        <begin position="6"/>
        <end position="24"/>
    </location>
</feature>
<dbReference type="PROSITE" id="PS50244">
    <property type="entry name" value="S5A_REDUCTASE"/>
    <property type="match status" value="1"/>
</dbReference>
<keyword evidence="1" id="KW-1133">Transmembrane helix</keyword>
<proteinExistence type="predicted"/>
<gene>
    <name evidence="2" type="ORF">GCM10023150_05600</name>
</gene>
<dbReference type="Gene3D" id="1.20.120.1630">
    <property type="match status" value="1"/>
</dbReference>
<evidence type="ECO:0000313" key="3">
    <source>
        <dbReference type="Proteomes" id="UP001501294"/>
    </source>
</evidence>
<dbReference type="PANTHER" id="PTHR32251:SF17">
    <property type="entry name" value="STEROID 5-ALPHA REDUCTASE C-TERMINAL DOMAIN-CONTAINING PROTEIN"/>
    <property type="match status" value="1"/>
</dbReference>
<name>A0ABP8HVC3_9GAMM</name>
<feature type="transmembrane region" description="Helical" evidence="1">
    <location>
        <begin position="134"/>
        <end position="154"/>
    </location>
</feature>
<sequence>MHPTNFLIVLLGLNLLSQAVAWWWQKKHQHADIADVVWSGMIVVNGGLILWQATGDLFHKSIILIIPVLWYLRLFLHLAERYDLSNEDGRYAYLRNYWEDNTQAKFFAFFMGQGLIISLFSFPAWVLANHSSEVSFWDIFGLLIILFSYLGVWLSDRQLRQFKKSAESKGKVCDVGLWKYSRHPNYFFEWTHWFAYPLLSIGSDQLWMMWLYPFLMLAFLLKFTGIPFNEQQNIRSKGDAYREYQKRTNKFFIGPTKS</sequence>
<keyword evidence="1" id="KW-0812">Transmembrane</keyword>
<evidence type="ECO:0000313" key="2">
    <source>
        <dbReference type="EMBL" id="GAA4345327.1"/>
    </source>
</evidence>
<feature type="transmembrane region" description="Helical" evidence="1">
    <location>
        <begin position="33"/>
        <end position="51"/>
    </location>
</feature>
<dbReference type="PANTHER" id="PTHR32251">
    <property type="entry name" value="3-OXO-5-ALPHA-STEROID 4-DEHYDROGENASE"/>
    <property type="match status" value="1"/>
</dbReference>
<organism evidence="2 3">
    <name type="scientific">Kangiella taiwanensis</name>
    <dbReference type="NCBI Taxonomy" id="1079179"/>
    <lineage>
        <taxon>Bacteria</taxon>
        <taxon>Pseudomonadati</taxon>
        <taxon>Pseudomonadota</taxon>
        <taxon>Gammaproteobacteria</taxon>
        <taxon>Kangiellales</taxon>
        <taxon>Kangiellaceae</taxon>
        <taxon>Kangiella</taxon>
    </lineage>
</organism>
<comment type="caution">
    <text evidence="2">The sequence shown here is derived from an EMBL/GenBank/DDBJ whole genome shotgun (WGS) entry which is preliminary data.</text>
</comment>
<dbReference type="Pfam" id="PF06966">
    <property type="entry name" value="DUF1295"/>
    <property type="match status" value="1"/>
</dbReference>
<accession>A0ABP8HVC3</accession>
<dbReference type="Proteomes" id="UP001501294">
    <property type="component" value="Unassembled WGS sequence"/>
</dbReference>
<dbReference type="RefSeq" id="WP_223577114.1">
    <property type="nucleotide sequence ID" value="NZ_BAABFU010000001.1"/>
</dbReference>
<feature type="transmembrane region" description="Helical" evidence="1">
    <location>
        <begin position="106"/>
        <end position="128"/>
    </location>
</feature>
<reference evidence="3" key="1">
    <citation type="journal article" date="2019" name="Int. J. Syst. Evol. Microbiol.">
        <title>The Global Catalogue of Microorganisms (GCM) 10K type strain sequencing project: providing services to taxonomists for standard genome sequencing and annotation.</title>
        <authorList>
            <consortium name="The Broad Institute Genomics Platform"/>
            <consortium name="The Broad Institute Genome Sequencing Center for Infectious Disease"/>
            <person name="Wu L."/>
            <person name="Ma J."/>
        </authorList>
    </citation>
    <scope>NUCLEOTIDE SEQUENCE [LARGE SCALE GENOMIC DNA]</scope>
    <source>
        <strain evidence="3">JCM 17727</strain>
    </source>
</reference>
<dbReference type="EMBL" id="BAABFU010000001">
    <property type="protein sequence ID" value="GAA4345327.1"/>
    <property type="molecule type" value="Genomic_DNA"/>
</dbReference>
<evidence type="ECO:0000256" key="1">
    <source>
        <dbReference type="SAM" id="Phobius"/>
    </source>
</evidence>
<dbReference type="InterPro" id="IPR010721">
    <property type="entry name" value="UstE-like"/>
</dbReference>
<feature type="transmembrane region" description="Helical" evidence="1">
    <location>
        <begin position="209"/>
        <end position="228"/>
    </location>
</feature>
<keyword evidence="1" id="KW-0472">Membrane</keyword>
<keyword evidence="3" id="KW-1185">Reference proteome</keyword>
<protein>
    <submittedName>
        <fullName evidence="2">DUF1295 domain-containing protein</fullName>
    </submittedName>
</protein>